<evidence type="ECO:0008006" key="5">
    <source>
        <dbReference type="Google" id="ProtNLM"/>
    </source>
</evidence>
<feature type="compositionally biased region" description="Basic and acidic residues" evidence="1">
    <location>
        <begin position="129"/>
        <end position="138"/>
    </location>
</feature>
<comment type="caution">
    <text evidence="3">The sequence shown here is derived from an EMBL/GenBank/DDBJ whole genome shotgun (WGS) entry which is preliminary data.</text>
</comment>
<feature type="transmembrane region" description="Helical" evidence="2">
    <location>
        <begin position="191"/>
        <end position="212"/>
    </location>
</feature>
<evidence type="ECO:0000313" key="4">
    <source>
        <dbReference type="Proteomes" id="UP000241201"/>
    </source>
</evidence>
<feature type="transmembrane region" description="Helical" evidence="2">
    <location>
        <begin position="218"/>
        <end position="236"/>
    </location>
</feature>
<dbReference type="NCBIfam" id="NF033634">
    <property type="entry name" value="SLATT_1"/>
    <property type="match status" value="1"/>
</dbReference>
<dbReference type="GeneID" id="77469951"/>
<feature type="region of interest" description="Disordered" evidence="1">
    <location>
        <begin position="129"/>
        <end position="158"/>
    </location>
</feature>
<feature type="compositionally biased region" description="Polar residues" evidence="1">
    <location>
        <begin position="139"/>
        <end position="150"/>
    </location>
</feature>
<evidence type="ECO:0000256" key="1">
    <source>
        <dbReference type="SAM" id="MobiDB-lite"/>
    </source>
</evidence>
<keyword evidence="4" id="KW-1185">Reference proteome</keyword>
<keyword evidence="2" id="KW-1133">Transmembrane helix</keyword>
<evidence type="ECO:0000256" key="2">
    <source>
        <dbReference type="SAM" id="Phobius"/>
    </source>
</evidence>
<dbReference type="AlphaFoldDB" id="A0A2T3G2A0"/>
<keyword evidence="2" id="KW-0472">Membrane</keyword>
<dbReference type="InterPro" id="IPR025325">
    <property type="entry name" value="DUF4231"/>
</dbReference>
<feature type="transmembrane region" description="Helical" evidence="2">
    <location>
        <begin position="33"/>
        <end position="51"/>
    </location>
</feature>
<dbReference type="Pfam" id="PF14015">
    <property type="entry name" value="DUF4231"/>
    <property type="match status" value="1"/>
</dbReference>
<keyword evidence="2" id="KW-0812">Transmembrane</keyword>
<evidence type="ECO:0000313" key="3">
    <source>
        <dbReference type="EMBL" id="PST41649.1"/>
    </source>
</evidence>
<name>A0A2T3G2A0_9FIRM</name>
<accession>A0A2T3G2A0</accession>
<reference evidence="4" key="1">
    <citation type="submission" date="2018-03" db="EMBL/GenBank/DDBJ databases">
        <title>Lachnoclostridium SNUG30370 gen.nov., sp.nov., isolated from human faeces.</title>
        <authorList>
            <person name="Seo B."/>
            <person name="Jeon K."/>
            <person name="Ko G."/>
        </authorList>
    </citation>
    <scope>NUCLEOTIDE SEQUENCE [LARGE SCALE GENOMIC DNA]</scope>
    <source>
        <strain evidence="4">SNUG30370</strain>
    </source>
</reference>
<dbReference type="Proteomes" id="UP000241201">
    <property type="component" value="Unassembled WGS sequence"/>
</dbReference>
<feature type="transmembrane region" description="Helical" evidence="2">
    <location>
        <begin position="104"/>
        <end position="122"/>
    </location>
</feature>
<organism evidence="3 4">
    <name type="scientific">Faecalibacillus faecis</name>
    <dbReference type="NCBI Taxonomy" id="1982628"/>
    <lineage>
        <taxon>Bacteria</taxon>
        <taxon>Bacillati</taxon>
        <taxon>Bacillota</taxon>
        <taxon>Erysipelotrichia</taxon>
        <taxon>Erysipelotrichales</taxon>
        <taxon>Coprobacillaceae</taxon>
        <taxon>Faecalibacillus</taxon>
    </lineage>
</organism>
<feature type="transmembrane region" description="Helical" evidence="2">
    <location>
        <begin position="7"/>
        <end position="27"/>
    </location>
</feature>
<proteinExistence type="predicted"/>
<gene>
    <name evidence="3" type="ORF">C7U55_02365</name>
</gene>
<feature type="transmembrane region" description="Helical" evidence="2">
    <location>
        <begin position="72"/>
        <end position="92"/>
    </location>
</feature>
<dbReference type="RefSeq" id="WP_106987175.1">
    <property type="nucleotide sequence ID" value="NZ_PYLP01000002.1"/>
</dbReference>
<protein>
    <recommendedName>
        <fullName evidence="5">DUF4231 domain-containing protein</fullName>
    </recommendedName>
</protein>
<dbReference type="EMBL" id="PYLP01000002">
    <property type="protein sequence ID" value="PST41649.1"/>
    <property type="molecule type" value="Genomic_DNA"/>
</dbReference>
<sequence length="306" mass="35152">MWYLLSILGCMIIINIALLGYIPRINFPISKSYSFFIVVIVLILLVIIYEWRPKKNKLSSYFLSKINPHVEAIIFATCILSLSIGIFIMKFFNGDPNTVSNTFSGLSVIAFGVTLWTILTAFQEKNKENNTSHDDIEGSKQQNNVSSTHPNENKKGENKMSIEKYINDRLDDQIKYYDLKSIEYKKKHENISLATIIISALIALVPAFIDILPNCKGIITFLSALLAATITVLQAIDKLKKYNDLFYQFRMTCEKLKQEKELYLYQSGEYKRTDEMTNEQLFVERCESIMATENGTWAQLNEKKAN</sequence>